<dbReference type="Gene3D" id="3.30.420.10">
    <property type="entry name" value="Ribonuclease H-like superfamily/Ribonuclease H"/>
    <property type="match status" value="1"/>
</dbReference>
<protein>
    <recommendedName>
        <fullName evidence="1">RNase H type-1 domain-containing protein</fullName>
    </recommendedName>
</protein>
<reference evidence="2" key="1">
    <citation type="submission" date="2022-12" db="EMBL/GenBank/DDBJ databases">
        <title>Draft genome assemblies for two species of Escallonia (Escalloniales).</title>
        <authorList>
            <person name="Chanderbali A."/>
            <person name="Dervinis C."/>
            <person name="Anghel I."/>
            <person name="Soltis D."/>
            <person name="Soltis P."/>
            <person name="Zapata F."/>
        </authorList>
    </citation>
    <scope>NUCLEOTIDE SEQUENCE</scope>
    <source>
        <strain evidence="2">UCBG92.1500</strain>
        <tissue evidence="2">Leaf</tissue>
    </source>
</reference>
<comment type="caution">
    <text evidence="2">The sequence shown here is derived from an EMBL/GenBank/DDBJ whole genome shotgun (WGS) entry which is preliminary data.</text>
</comment>
<dbReference type="Pfam" id="PF13456">
    <property type="entry name" value="RVT_3"/>
    <property type="match status" value="1"/>
</dbReference>
<evidence type="ECO:0000313" key="3">
    <source>
        <dbReference type="Proteomes" id="UP001187471"/>
    </source>
</evidence>
<dbReference type="InterPro" id="IPR036397">
    <property type="entry name" value="RNaseH_sf"/>
</dbReference>
<dbReference type="EMBL" id="JAVXUO010000892">
    <property type="protein sequence ID" value="KAK2988291.1"/>
    <property type="molecule type" value="Genomic_DNA"/>
</dbReference>
<organism evidence="2 3">
    <name type="scientific">Escallonia rubra</name>
    <dbReference type="NCBI Taxonomy" id="112253"/>
    <lineage>
        <taxon>Eukaryota</taxon>
        <taxon>Viridiplantae</taxon>
        <taxon>Streptophyta</taxon>
        <taxon>Embryophyta</taxon>
        <taxon>Tracheophyta</taxon>
        <taxon>Spermatophyta</taxon>
        <taxon>Magnoliopsida</taxon>
        <taxon>eudicotyledons</taxon>
        <taxon>Gunneridae</taxon>
        <taxon>Pentapetalae</taxon>
        <taxon>asterids</taxon>
        <taxon>campanulids</taxon>
        <taxon>Escalloniales</taxon>
        <taxon>Escalloniaceae</taxon>
        <taxon>Escallonia</taxon>
    </lineage>
</organism>
<keyword evidence="3" id="KW-1185">Reference proteome</keyword>
<accession>A0AA88UN70</accession>
<dbReference type="PANTHER" id="PTHR48475:SF1">
    <property type="entry name" value="RNASE H TYPE-1 DOMAIN-CONTAINING PROTEIN"/>
    <property type="match status" value="1"/>
</dbReference>
<dbReference type="AlphaFoldDB" id="A0AA88UN70"/>
<name>A0AA88UN70_9ASTE</name>
<sequence length="175" mass="19184">MVELHSPMALGVIAHVDEAVAVHCENTAALDFNTPSLLISSTKLGTTRCCNCCWAIIVDNLDNSSQIAVEHVQKIAGECGPNLSFLQIFGDSQLVIKQMNGEFKCSALDLEMYYNIASYLLIKFDDVTITHVPRIDNGSANVMAQLASGLRVPDKINDQWVKVSKQLPLISDRYG</sequence>
<dbReference type="InterPro" id="IPR002156">
    <property type="entry name" value="RNaseH_domain"/>
</dbReference>
<dbReference type="InterPro" id="IPR012337">
    <property type="entry name" value="RNaseH-like_sf"/>
</dbReference>
<proteinExistence type="predicted"/>
<feature type="domain" description="RNase H type-1" evidence="1">
    <location>
        <begin position="86"/>
        <end position="146"/>
    </location>
</feature>
<dbReference type="SUPFAM" id="SSF53098">
    <property type="entry name" value="Ribonuclease H-like"/>
    <property type="match status" value="1"/>
</dbReference>
<dbReference type="GO" id="GO:0004523">
    <property type="term" value="F:RNA-DNA hybrid ribonuclease activity"/>
    <property type="evidence" value="ECO:0007669"/>
    <property type="project" value="InterPro"/>
</dbReference>
<dbReference type="GO" id="GO:0003676">
    <property type="term" value="F:nucleic acid binding"/>
    <property type="evidence" value="ECO:0007669"/>
    <property type="project" value="InterPro"/>
</dbReference>
<evidence type="ECO:0000259" key="1">
    <source>
        <dbReference type="Pfam" id="PF13456"/>
    </source>
</evidence>
<dbReference type="PANTHER" id="PTHR48475">
    <property type="entry name" value="RIBONUCLEASE H"/>
    <property type="match status" value="1"/>
</dbReference>
<evidence type="ECO:0000313" key="2">
    <source>
        <dbReference type="EMBL" id="KAK2988291.1"/>
    </source>
</evidence>
<dbReference type="Proteomes" id="UP001187471">
    <property type="component" value="Unassembled WGS sequence"/>
</dbReference>
<gene>
    <name evidence="2" type="ORF">RJ640_000399</name>
</gene>